<reference evidence="1" key="1">
    <citation type="journal article" date="2020" name="Nature">
        <title>Giant virus diversity and host interactions through global metagenomics.</title>
        <authorList>
            <person name="Schulz F."/>
            <person name="Roux S."/>
            <person name="Paez-Espino D."/>
            <person name="Jungbluth S."/>
            <person name="Walsh D.A."/>
            <person name="Denef V.J."/>
            <person name="McMahon K.D."/>
            <person name="Konstantinidis K.T."/>
            <person name="Eloe-Fadrosh E.A."/>
            <person name="Kyrpides N.C."/>
            <person name="Woyke T."/>
        </authorList>
    </citation>
    <scope>NUCLEOTIDE SEQUENCE</scope>
    <source>
        <strain evidence="1">GVMAG-M-3300023184-161</strain>
    </source>
</reference>
<dbReference type="Gene3D" id="3.40.50.150">
    <property type="entry name" value="Vaccinia Virus protein VP39"/>
    <property type="match status" value="1"/>
</dbReference>
<sequence length="204" mass="23898">MEQCFTDVYENKLWGNNNIAEYSGSSGCGSFLNYNVDTYVPFLKKFITDNNIKNIVDFGCGDFICGKIIYDDLDILYTGYDAYKKVIDYNSKKHSLPKYSFIHLDFCNNKENIINGELCILKDVIQHWSLDNIYIFLDYLVENKKFKYILICNCCYQTQDDTDIVTGEFRQLSCDYLPLKKYNPTKLYNYHSKELSVIEIKSAF</sequence>
<dbReference type="AlphaFoldDB" id="A0A6C0HQT4"/>
<dbReference type="EMBL" id="MN739997">
    <property type="protein sequence ID" value="QHT82253.1"/>
    <property type="molecule type" value="Genomic_DNA"/>
</dbReference>
<accession>A0A6C0HQT4</accession>
<evidence type="ECO:0000313" key="1">
    <source>
        <dbReference type="EMBL" id="QHT82253.1"/>
    </source>
</evidence>
<name>A0A6C0HQT4_9ZZZZ</name>
<dbReference type="SUPFAM" id="SSF53335">
    <property type="entry name" value="S-adenosyl-L-methionine-dependent methyltransferases"/>
    <property type="match status" value="1"/>
</dbReference>
<organism evidence="1">
    <name type="scientific">viral metagenome</name>
    <dbReference type="NCBI Taxonomy" id="1070528"/>
    <lineage>
        <taxon>unclassified sequences</taxon>
        <taxon>metagenomes</taxon>
        <taxon>organismal metagenomes</taxon>
    </lineage>
</organism>
<protein>
    <recommendedName>
        <fullName evidence="2">Methyltransferase domain-containing protein</fullName>
    </recommendedName>
</protein>
<proteinExistence type="predicted"/>
<dbReference type="InterPro" id="IPR029063">
    <property type="entry name" value="SAM-dependent_MTases_sf"/>
</dbReference>
<evidence type="ECO:0008006" key="2">
    <source>
        <dbReference type="Google" id="ProtNLM"/>
    </source>
</evidence>